<sequence length="361" mass="36024">MSLLSSRFRLPKPSIIFLPLLVLLLTSAGHAATITVGGACTLVDAINAAETDIAVGNCAAGAGNDDIVLTTDVVLSLASGTTGFEPTGLPPITTLITIHGNGHTISRAATAANFMLITVSSSGVLALDTVTLSGGSGTNTGAIENAGNLTLHNTTIANNHGQNCGGIINENILNVTGSLFVGNSSSGNAGAIFNYSGTAMLTNTTISGNSSAFGGGLNNSASFSTKPAAIATLDHCTVSGNTATFSGQNFLNQNDAQLTLKATLINGADNCQGNAPTIDGGLNFGSDGSCTGTAPLTGFDAALRNNGGPSMTHALLPGSSAIDIGAACGLTDQRGLLRDAHCDSGAFEYLDKIFGNGFEAP</sequence>
<dbReference type="RefSeq" id="WP_129831622.1">
    <property type="nucleotide sequence ID" value="NZ_CP035704.1"/>
</dbReference>
<feature type="chain" id="PRO_5019342791" description="CSLREA domain-containing protein" evidence="1">
    <location>
        <begin position="32"/>
        <end position="361"/>
    </location>
</feature>
<feature type="signal peptide" evidence="1">
    <location>
        <begin position="1"/>
        <end position="31"/>
    </location>
</feature>
<proteinExistence type="predicted"/>
<dbReference type="KEGG" id="xbc:ELE36_02675"/>
<name>A0A411HFT6_9GAMM</name>
<dbReference type="InterPro" id="IPR011050">
    <property type="entry name" value="Pectin_lyase_fold/virulence"/>
</dbReference>
<dbReference type="InterPro" id="IPR059226">
    <property type="entry name" value="Choice_anch_Q_dom"/>
</dbReference>
<evidence type="ECO:0008006" key="4">
    <source>
        <dbReference type="Google" id="ProtNLM"/>
    </source>
</evidence>
<dbReference type="Proteomes" id="UP000291562">
    <property type="component" value="Chromosome"/>
</dbReference>
<protein>
    <recommendedName>
        <fullName evidence="4">CSLREA domain-containing protein</fullName>
    </recommendedName>
</protein>
<evidence type="ECO:0000256" key="1">
    <source>
        <dbReference type="SAM" id="SignalP"/>
    </source>
</evidence>
<evidence type="ECO:0000313" key="3">
    <source>
        <dbReference type="Proteomes" id="UP000291562"/>
    </source>
</evidence>
<dbReference type="EMBL" id="CP035704">
    <property type="protein sequence ID" value="QBB69366.1"/>
    <property type="molecule type" value="Genomic_DNA"/>
</dbReference>
<gene>
    <name evidence="2" type="ORF">ELE36_02675</name>
</gene>
<dbReference type="AlphaFoldDB" id="A0A411HFT6"/>
<organism evidence="2 3">
    <name type="scientific">Pseudolysobacter antarcticus</name>
    <dbReference type="NCBI Taxonomy" id="2511995"/>
    <lineage>
        <taxon>Bacteria</taxon>
        <taxon>Pseudomonadati</taxon>
        <taxon>Pseudomonadota</taxon>
        <taxon>Gammaproteobacteria</taxon>
        <taxon>Lysobacterales</taxon>
        <taxon>Rhodanobacteraceae</taxon>
        <taxon>Pseudolysobacter</taxon>
    </lineage>
</organism>
<keyword evidence="1" id="KW-0732">Signal</keyword>
<dbReference type="SUPFAM" id="SSF51126">
    <property type="entry name" value="Pectin lyase-like"/>
    <property type="match status" value="1"/>
</dbReference>
<dbReference type="NCBIfam" id="NF041518">
    <property type="entry name" value="choice_anch_Q"/>
    <property type="match status" value="1"/>
</dbReference>
<keyword evidence="3" id="KW-1185">Reference proteome</keyword>
<accession>A0A411HFT6</accession>
<dbReference type="OrthoDB" id="6057622at2"/>
<reference evidence="2 3" key="1">
    <citation type="submission" date="2019-01" db="EMBL/GenBank/DDBJ databases">
        <title>Pseudolysobacter antarctica gen. nov., sp. nov., isolated from Fildes Peninsula, Antarctica.</title>
        <authorList>
            <person name="Wei Z."/>
            <person name="Peng F."/>
        </authorList>
    </citation>
    <scope>NUCLEOTIDE SEQUENCE [LARGE SCALE GENOMIC DNA]</scope>
    <source>
        <strain evidence="2 3">AQ6-296</strain>
    </source>
</reference>
<evidence type="ECO:0000313" key="2">
    <source>
        <dbReference type="EMBL" id="QBB69366.1"/>
    </source>
</evidence>